<comment type="caution">
    <text evidence="3">The sequence shown here is derived from an EMBL/GenBank/DDBJ whole genome shotgun (WGS) entry which is preliminary data.</text>
</comment>
<feature type="chain" id="PRO_5035833849" evidence="1">
    <location>
        <begin position="19"/>
        <end position="245"/>
    </location>
</feature>
<protein>
    <submittedName>
        <fullName evidence="3">PorT family protein</fullName>
    </submittedName>
</protein>
<organism evidence="3 4">
    <name type="scientific">Rhinopithecimicrobium faecis</name>
    <dbReference type="NCBI Taxonomy" id="2820698"/>
    <lineage>
        <taxon>Bacteria</taxon>
        <taxon>Pseudomonadati</taxon>
        <taxon>Bacteroidota</taxon>
        <taxon>Sphingobacteriia</taxon>
        <taxon>Sphingobacteriales</taxon>
        <taxon>Sphingobacteriaceae</taxon>
        <taxon>Rhinopithecimicrobium</taxon>
    </lineage>
</organism>
<gene>
    <name evidence="3" type="ORF">J5U18_10560</name>
</gene>
<evidence type="ECO:0000313" key="4">
    <source>
        <dbReference type="Proteomes" id="UP000679691"/>
    </source>
</evidence>
<dbReference type="InterPro" id="IPR025665">
    <property type="entry name" value="Beta-barrel_OMP_2"/>
</dbReference>
<dbReference type="Proteomes" id="UP000679691">
    <property type="component" value="Unassembled WGS sequence"/>
</dbReference>
<dbReference type="EMBL" id="JAGKSB010000012">
    <property type="protein sequence ID" value="MBP3943995.1"/>
    <property type="molecule type" value="Genomic_DNA"/>
</dbReference>
<dbReference type="RefSeq" id="WP_353547502.1">
    <property type="nucleotide sequence ID" value="NZ_JAGKSB010000012.1"/>
</dbReference>
<sequence length="245" mass="27026">MKFILLICGLLFSAASFGQQFFEQVHFGISVGNNLGVTAPFPFPLPEQIREVKSYKTRFNPTAHLYADYAISEKISVGLAVGYERKSALLSQGVQYLPITTEINSQPTKAFFTGDNSLDIDLGYLTVPIYLKYQFSPAFSGRFGPYLATLLSSKFTGSLNNGTLILGTFAGPEIAIDSQEFDNSETFRSFDFGLSGALAYRIKGALKLQLGLNYGLLPVFAPEVRAVELNFYNVYSTIGFQYSLK</sequence>
<evidence type="ECO:0000313" key="3">
    <source>
        <dbReference type="EMBL" id="MBP3943995.1"/>
    </source>
</evidence>
<evidence type="ECO:0000259" key="2">
    <source>
        <dbReference type="Pfam" id="PF13568"/>
    </source>
</evidence>
<accession>A0A8T4HCJ6</accession>
<dbReference type="Pfam" id="PF13568">
    <property type="entry name" value="OMP_b-brl_2"/>
    <property type="match status" value="1"/>
</dbReference>
<name>A0A8T4HCJ6_9SPHI</name>
<evidence type="ECO:0000256" key="1">
    <source>
        <dbReference type="SAM" id="SignalP"/>
    </source>
</evidence>
<feature type="signal peptide" evidence="1">
    <location>
        <begin position="1"/>
        <end position="18"/>
    </location>
</feature>
<dbReference type="AlphaFoldDB" id="A0A8T4HCJ6"/>
<reference evidence="3" key="1">
    <citation type="submission" date="2021-03" db="EMBL/GenBank/DDBJ databases">
        <authorList>
            <person name="Lu T."/>
            <person name="Wang Q."/>
            <person name="Han X."/>
        </authorList>
    </citation>
    <scope>NUCLEOTIDE SEQUENCE</scope>
    <source>
        <strain evidence="3">WQ 2009</strain>
    </source>
</reference>
<feature type="domain" description="Outer membrane protein beta-barrel" evidence="2">
    <location>
        <begin position="23"/>
        <end position="220"/>
    </location>
</feature>
<proteinExistence type="predicted"/>
<keyword evidence="1" id="KW-0732">Signal</keyword>
<keyword evidence="4" id="KW-1185">Reference proteome</keyword>